<reference evidence="2" key="1">
    <citation type="journal article" date="2021" name="Proc. Natl. Acad. Sci. U.S.A.">
        <title>A Catalog of Tens of Thousands of Viruses from Human Metagenomes Reveals Hidden Associations with Chronic Diseases.</title>
        <authorList>
            <person name="Tisza M.J."/>
            <person name="Buck C.B."/>
        </authorList>
    </citation>
    <scope>NUCLEOTIDE SEQUENCE</scope>
    <source>
        <strain evidence="2">CtzSN25</strain>
    </source>
</reference>
<accession>A0A8S5QVN2</accession>
<evidence type="ECO:0000259" key="1">
    <source>
        <dbReference type="Pfam" id="PF12705"/>
    </source>
</evidence>
<dbReference type="SUPFAM" id="SSF52980">
    <property type="entry name" value="Restriction endonuclease-like"/>
    <property type="match status" value="1"/>
</dbReference>
<protein>
    <submittedName>
        <fullName evidence="2">PD-(D/E)XK nuclease superfamily protein</fullName>
    </submittedName>
</protein>
<dbReference type="InterPro" id="IPR038726">
    <property type="entry name" value="PDDEXK_AddAB-type"/>
</dbReference>
<proteinExistence type="predicted"/>
<dbReference type="Gene3D" id="3.90.320.10">
    <property type="match status" value="1"/>
</dbReference>
<dbReference type="InterPro" id="IPR011604">
    <property type="entry name" value="PDDEXK-like_dom_sf"/>
</dbReference>
<evidence type="ECO:0000313" key="2">
    <source>
        <dbReference type="EMBL" id="DAE22923.1"/>
    </source>
</evidence>
<dbReference type="EMBL" id="BK015743">
    <property type="protein sequence ID" value="DAE22923.1"/>
    <property type="molecule type" value="Genomic_DNA"/>
</dbReference>
<dbReference type="Pfam" id="PF12705">
    <property type="entry name" value="PDDEXK_1"/>
    <property type="match status" value="1"/>
</dbReference>
<feature type="domain" description="PD-(D/E)XK endonuclease-like" evidence="1">
    <location>
        <begin position="4"/>
        <end position="193"/>
    </location>
</feature>
<organism evidence="2">
    <name type="scientific">Siphoviridae sp. ctzSN25</name>
    <dbReference type="NCBI Taxonomy" id="2826529"/>
    <lineage>
        <taxon>Viruses</taxon>
        <taxon>Duplodnaviria</taxon>
        <taxon>Heunggongvirae</taxon>
        <taxon>Uroviricota</taxon>
        <taxon>Caudoviricetes</taxon>
    </lineage>
</organism>
<sequence>MTTYSVSRVKTFLENPWKHWCKYLAGYKEKQDPEVTQYMDRGTYFHRGMELLAQSKGKMTQEELYAKLREIYAESGFLEEAKLSGELAIERYLSEGEPVDFEKIIETEHQVYYDLPNGHEFTGIIDAVIQNDDGTVTIVDYKTHSTAPTDDEYRYSLQGNLYMYVYTQLGYNVRDMIFDCVNPKIKITGRNYKRKTIRLVYNEYRTKDFFDQFVHLVDLIESDPEFKLYIPGKSGHKPDAYDYLYKVYIGEMMEDLDEFIEKNFQKRVDSPTQNDRIALLGYPAIH</sequence>
<dbReference type="InterPro" id="IPR011335">
    <property type="entry name" value="Restrct_endonuc-II-like"/>
</dbReference>
<name>A0A8S5QVN2_9CAUD</name>